<accession>A0AAN8A5U2</accession>
<evidence type="ECO:0000256" key="1">
    <source>
        <dbReference type="SAM" id="Coils"/>
    </source>
</evidence>
<protein>
    <submittedName>
        <fullName evidence="3">Uncharacterized protein</fullName>
    </submittedName>
</protein>
<evidence type="ECO:0000313" key="3">
    <source>
        <dbReference type="EMBL" id="KAK5708410.1"/>
    </source>
</evidence>
<feature type="compositionally biased region" description="Polar residues" evidence="2">
    <location>
        <begin position="1"/>
        <end position="26"/>
    </location>
</feature>
<dbReference type="Proteomes" id="UP001310594">
    <property type="component" value="Unassembled WGS sequence"/>
</dbReference>
<proteinExistence type="predicted"/>
<evidence type="ECO:0000256" key="2">
    <source>
        <dbReference type="SAM" id="MobiDB-lite"/>
    </source>
</evidence>
<keyword evidence="1" id="KW-0175">Coiled coil</keyword>
<gene>
    <name evidence="3" type="ORF">LTR97_000950</name>
</gene>
<reference evidence="3" key="1">
    <citation type="submission" date="2023-08" db="EMBL/GenBank/DDBJ databases">
        <title>Black Yeasts Isolated from many extreme environments.</title>
        <authorList>
            <person name="Coleine C."/>
            <person name="Stajich J.E."/>
            <person name="Selbmann L."/>
        </authorList>
    </citation>
    <scope>NUCLEOTIDE SEQUENCE</scope>
    <source>
        <strain evidence="3">CCFEE 5810</strain>
    </source>
</reference>
<organism evidence="3 4">
    <name type="scientific">Elasticomyces elasticus</name>
    <dbReference type="NCBI Taxonomy" id="574655"/>
    <lineage>
        <taxon>Eukaryota</taxon>
        <taxon>Fungi</taxon>
        <taxon>Dikarya</taxon>
        <taxon>Ascomycota</taxon>
        <taxon>Pezizomycotina</taxon>
        <taxon>Dothideomycetes</taxon>
        <taxon>Dothideomycetidae</taxon>
        <taxon>Mycosphaerellales</taxon>
        <taxon>Teratosphaeriaceae</taxon>
        <taxon>Elasticomyces</taxon>
    </lineage>
</organism>
<sequence>MADPRTSQRQAAKTEPVSSGAQIEQGTSRKRKTDERRGGAKKQKTKSVNDSADEIGVGQPPPGRKEWVPRAKASRIKNKTDVQDQATLGTTGVVGVPAPVEDAASVEGRIVEANSKSAEEFESALKPAQKDDEVEDLSKQVTEQTKTIAELEHELNQVRNQLVQISTERDEAKNERDQMKSLTSVFTNIITELATPKVVVKPTKGTKPTATQLAKLRQPLIGTSAQQTMLDAAAKGRLVRSEGDKADAARRGAFDRRQEVLVGLVLHRW</sequence>
<comment type="caution">
    <text evidence="3">The sequence shown here is derived from an EMBL/GenBank/DDBJ whole genome shotgun (WGS) entry which is preliminary data.</text>
</comment>
<dbReference type="EMBL" id="JAVRQU010000001">
    <property type="protein sequence ID" value="KAK5708410.1"/>
    <property type="molecule type" value="Genomic_DNA"/>
</dbReference>
<dbReference type="AlphaFoldDB" id="A0AAN8A5U2"/>
<evidence type="ECO:0000313" key="4">
    <source>
        <dbReference type="Proteomes" id="UP001310594"/>
    </source>
</evidence>
<feature type="region of interest" description="Disordered" evidence="2">
    <location>
        <begin position="1"/>
        <end position="95"/>
    </location>
</feature>
<feature type="coiled-coil region" evidence="1">
    <location>
        <begin position="134"/>
        <end position="182"/>
    </location>
</feature>
<name>A0AAN8A5U2_9PEZI</name>